<sequence>MAYKLVSVACAASLGVSSAAMAQAAAGQVPAPAPATSSVDDGAIIVTAQRREQKLQDVPLSVTAQTASQLQTRGIANVQALGEAVPSLSVSSAVGFAITYLRGVGSTAIGPGIETPVSIYVDGVYHASSTSALFDFNNISRIEVLKGPQGTLFGRNATGGLIQVITKDPTQKTEMNFGASIDNYATVRGDLYAAGGVAENVAADISISASTQGRGWGKNLPTGADVNKNLHNISVRSKWIFDFSDSTRATLIGDYTDMRNSFNGQKVFPGTKLPTFLGANTDTGGPWDLNGDVMPRLHNRNWGVSLKLEQQLGTVALTSITAYRDSNSRLQWDIDFTPVPHFAGDLRDLERQFSQEFQLSSRSGGPLTWTAGAFYFRARGIYDPSQVFSSDIPNNLFGPFQSVLLFGNQLTESISGYAQGTLAVTPTTNITLGARYTYERRTIDGRTEAIAFGQTTPPILLSTTPHDEISFKKPTFRVALDHRFSPQVLGYVSFNTGFKSGGFNTQFSTDPAFLPETISAYEAGLKTDLFGNTVRLNFAGFYYDYKNIQVQKVGIAATGIINGASARIYGLEAELDARLSSAFRLAGSVAYTNAKFRDFKNAPFTAPDGGVAQFPGDASGNSIPKSPRLQGNVSATYTAELKNGSSMDFNLTGIYSSSYFFEANNIARQNEFAKLNASIAWNLDNKKYTLRVFANNITNAATAVYSSTLSDGTINVTYDAPRIVGVGFNVRY</sequence>
<evidence type="ECO:0000256" key="10">
    <source>
        <dbReference type="ARBA" id="ARBA00023237"/>
    </source>
</evidence>
<proteinExistence type="inferred from homology"/>
<dbReference type="InterPro" id="IPR039426">
    <property type="entry name" value="TonB-dep_rcpt-like"/>
</dbReference>
<keyword evidence="5 11" id="KW-0812">Transmembrane</keyword>
<feature type="signal peptide" evidence="13">
    <location>
        <begin position="1"/>
        <end position="22"/>
    </location>
</feature>
<keyword evidence="13" id="KW-0732">Signal</keyword>
<reference evidence="16 17" key="1">
    <citation type="submission" date="2023-07" db="EMBL/GenBank/DDBJ databases">
        <title>Sorghum-associated microbial communities from plants grown in Nebraska, USA.</title>
        <authorList>
            <person name="Schachtman D."/>
        </authorList>
    </citation>
    <scope>NUCLEOTIDE SEQUENCE [LARGE SCALE GENOMIC DNA]</scope>
    <source>
        <strain evidence="16 17">DS1027</strain>
    </source>
</reference>
<keyword evidence="17" id="KW-1185">Reference proteome</keyword>
<keyword evidence="7" id="KW-0406">Ion transport</keyword>
<dbReference type="PROSITE" id="PS52016">
    <property type="entry name" value="TONB_DEPENDENT_REC_3"/>
    <property type="match status" value="1"/>
</dbReference>
<keyword evidence="3 11" id="KW-1134">Transmembrane beta strand</keyword>
<dbReference type="InterPro" id="IPR012910">
    <property type="entry name" value="Plug_dom"/>
</dbReference>
<dbReference type="PANTHER" id="PTHR32552">
    <property type="entry name" value="FERRICHROME IRON RECEPTOR-RELATED"/>
    <property type="match status" value="1"/>
</dbReference>
<dbReference type="RefSeq" id="WP_309806449.1">
    <property type="nucleotide sequence ID" value="NZ_JAVDRD010000014.1"/>
</dbReference>
<feature type="domain" description="TonB-dependent receptor plug" evidence="15">
    <location>
        <begin position="55"/>
        <end position="160"/>
    </location>
</feature>
<evidence type="ECO:0000256" key="7">
    <source>
        <dbReference type="ARBA" id="ARBA00023065"/>
    </source>
</evidence>
<keyword evidence="10 11" id="KW-0998">Cell outer membrane</keyword>
<evidence type="ECO:0000256" key="6">
    <source>
        <dbReference type="ARBA" id="ARBA00023004"/>
    </source>
</evidence>
<name>A0ABU1MRY1_9SPHN</name>
<keyword evidence="16" id="KW-0675">Receptor</keyword>
<feature type="chain" id="PRO_5045331220" evidence="13">
    <location>
        <begin position="23"/>
        <end position="732"/>
    </location>
</feature>
<evidence type="ECO:0000259" key="14">
    <source>
        <dbReference type="Pfam" id="PF00593"/>
    </source>
</evidence>
<evidence type="ECO:0000256" key="9">
    <source>
        <dbReference type="ARBA" id="ARBA00023136"/>
    </source>
</evidence>
<dbReference type="SUPFAM" id="SSF56935">
    <property type="entry name" value="Porins"/>
    <property type="match status" value="1"/>
</dbReference>
<comment type="caution">
    <text evidence="16">The sequence shown here is derived from an EMBL/GenBank/DDBJ whole genome shotgun (WGS) entry which is preliminary data.</text>
</comment>
<protein>
    <submittedName>
        <fullName evidence="16">Outer membrane receptor protein involved in Fe transport</fullName>
    </submittedName>
</protein>
<comment type="similarity">
    <text evidence="11 12">Belongs to the TonB-dependent receptor family.</text>
</comment>
<evidence type="ECO:0000313" key="16">
    <source>
        <dbReference type="EMBL" id="MDR6513101.1"/>
    </source>
</evidence>
<dbReference type="InterPro" id="IPR036942">
    <property type="entry name" value="Beta-barrel_TonB_sf"/>
</dbReference>
<evidence type="ECO:0000256" key="3">
    <source>
        <dbReference type="ARBA" id="ARBA00022452"/>
    </source>
</evidence>
<dbReference type="PANTHER" id="PTHR32552:SF81">
    <property type="entry name" value="TONB-DEPENDENT OUTER MEMBRANE RECEPTOR"/>
    <property type="match status" value="1"/>
</dbReference>
<evidence type="ECO:0000256" key="13">
    <source>
        <dbReference type="SAM" id="SignalP"/>
    </source>
</evidence>
<accession>A0ABU1MRY1</accession>
<dbReference type="Proteomes" id="UP001184150">
    <property type="component" value="Unassembled WGS sequence"/>
</dbReference>
<keyword evidence="8 12" id="KW-0798">TonB box</keyword>
<evidence type="ECO:0000256" key="4">
    <source>
        <dbReference type="ARBA" id="ARBA00022496"/>
    </source>
</evidence>
<dbReference type="EMBL" id="JAVDRD010000014">
    <property type="protein sequence ID" value="MDR6513101.1"/>
    <property type="molecule type" value="Genomic_DNA"/>
</dbReference>
<dbReference type="Pfam" id="PF00593">
    <property type="entry name" value="TonB_dep_Rec_b-barrel"/>
    <property type="match status" value="1"/>
</dbReference>
<evidence type="ECO:0000256" key="8">
    <source>
        <dbReference type="ARBA" id="ARBA00023077"/>
    </source>
</evidence>
<dbReference type="Pfam" id="PF07715">
    <property type="entry name" value="Plug"/>
    <property type="match status" value="1"/>
</dbReference>
<dbReference type="InterPro" id="IPR000531">
    <property type="entry name" value="Beta-barrel_TonB"/>
</dbReference>
<evidence type="ECO:0000256" key="11">
    <source>
        <dbReference type="PROSITE-ProRule" id="PRU01360"/>
    </source>
</evidence>
<evidence type="ECO:0000256" key="12">
    <source>
        <dbReference type="RuleBase" id="RU003357"/>
    </source>
</evidence>
<keyword evidence="6" id="KW-0408">Iron</keyword>
<evidence type="ECO:0000259" key="15">
    <source>
        <dbReference type="Pfam" id="PF07715"/>
    </source>
</evidence>
<keyword evidence="4" id="KW-0410">Iron transport</keyword>
<evidence type="ECO:0000256" key="2">
    <source>
        <dbReference type="ARBA" id="ARBA00022448"/>
    </source>
</evidence>
<dbReference type="Gene3D" id="2.40.170.20">
    <property type="entry name" value="TonB-dependent receptor, beta-barrel domain"/>
    <property type="match status" value="1"/>
</dbReference>
<comment type="subcellular location">
    <subcellularLocation>
        <location evidence="1 11">Cell outer membrane</location>
        <topology evidence="1 11">Multi-pass membrane protein</topology>
    </subcellularLocation>
</comment>
<feature type="domain" description="TonB-dependent receptor-like beta-barrel" evidence="14">
    <location>
        <begin position="244"/>
        <end position="697"/>
    </location>
</feature>
<gene>
    <name evidence="16" type="ORF">J2792_003989</name>
</gene>
<evidence type="ECO:0000313" key="17">
    <source>
        <dbReference type="Proteomes" id="UP001184150"/>
    </source>
</evidence>
<evidence type="ECO:0000256" key="1">
    <source>
        <dbReference type="ARBA" id="ARBA00004571"/>
    </source>
</evidence>
<keyword evidence="9 11" id="KW-0472">Membrane</keyword>
<organism evidence="16 17">
    <name type="scientific">Novosphingobium capsulatum</name>
    <dbReference type="NCBI Taxonomy" id="13688"/>
    <lineage>
        <taxon>Bacteria</taxon>
        <taxon>Pseudomonadati</taxon>
        <taxon>Pseudomonadota</taxon>
        <taxon>Alphaproteobacteria</taxon>
        <taxon>Sphingomonadales</taxon>
        <taxon>Sphingomonadaceae</taxon>
        <taxon>Novosphingobium</taxon>
    </lineage>
</organism>
<keyword evidence="2 11" id="KW-0813">Transport</keyword>
<evidence type="ECO:0000256" key="5">
    <source>
        <dbReference type="ARBA" id="ARBA00022692"/>
    </source>
</evidence>